<feature type="compositionally biased region" description="Basic and acidic residues" evidence="1">
    <location>
        <begin position="846"/>
        <end position="867"/>
    </location>
</feature>
<feature type="region of interest" description="Disordered" evidence="1">
    <location>
        <begin position="883"/>
        <end position="929"/>
    </location>
</feature>
<name>A0A1I8FIT8_9PLAT</name>
<evidence type="ECO:0000256" key="1">
    <source>
        <dbReference type="SAM" id="MobiDB-lite"/>
    </source>
</evidence>
<feature type="region of interest" description="Disordered" evidence="1">
    <location>
        <begin position="814"/>
        <end position="867"/>
    </location>
</feature>
<reference evidence="4" key="1">
    <citation type="submission" date="2016-11" db="UniProtKB">
        <authorList>
            <consortium name="WormBaseParasite"/>
        </authorList>
    </citation>
    <scope>IDENTIFICATION</scope>
</reference>
<feature type="region of interest" description="Disordered" evidence="1">
    <location>
        <begin position="586"/>
        <end position="605"/>
    </location>
</feature>
<feature type="compositionally biased region" description="Polar residues" evidence="1">
    <location>
        <begin position="1010"/>
        <end position="1030"/>
    </location>
</feature>
<feature type="compositionally biased region" description="Low complexity" evidence="1">
    <location>
        <begin position="173"/>
        <end position="191"/>
    </location>
</feature>
<evidence type="ECO:0000313" key="3">
    <source>
        <dbReference type="Proteomes" id="UP000095280"/>
    </source>
</evidence>
<dbReference type="PANTHER" id="PTHR47027">
    <property type="entry name" value="REVERSE TRANSCRIPTASE DOMAIN-CONTAINING PROTEIN"/>
    <property type="match status" value="1"/>
</dbReference>
<accession>A0A1I8FIT8</accession>
<evidence type="ECO:0000313" key="4">
    <source>
        <dbReference type="WBParaSite" id="maker-unitig_34779-snap-gene-0.2-mRNA-1"/>
    </source>
</evidence>
<dbReference type="Proteomes" id="UP000095280">
    <property type="component" value="Unplaced"/>
</dbReference>
<feature type="compositionally biased region" description="Polar residues" evidence="1">
    <location>
        <begin position="883"/>
        <end position="894"/>
    </location>
</feature>
<dbReference type="PANTHER" id="PTHR47027:SF20">
    <property type="entry name" value="REVERSE TRANSCRIPTASE-LIKE PROTEIN WITH RNA-DIRECTED DNA POLYMERASE DOMAIN"/>
    <property type="match status" value="1"/>
</dbReference>
<feature type="region of interest" description="Disordered" evidence="1">
    <location>
        <begin position="1010"/>
        <end position="1044"/>
    </location>
</feature>
<feature type="compositionally biased region" description="Polar residues" evidence="1">
    <location>
        <begin position="816"/>
        <end position="827"/>
    </location>
</feature>
<feature type="region of interest" description="Disordered" evidence="1">
    <location>
        <begin position="165"/>
        <end position="207"/>
    </location>
</feature>
<feature type="compositionally biased region" description="Low complexity" evidence="1">
    <location>
        <begin position="831"/>
        <end position="845"/>
    </location>
</feature>
<feature type="domain" description="Reverse transcriptase" evidence="2">
    <location>
        <begin position="1162"/>
        <end position="1273"/>
    </location>
</feature>
<sequence>KPPYQPTKACSILCRRTRPSASLKARAEGIERVLNENYAFILESTWNEYYTQRNCQADAGWRAAGLQGLRNRNAGWLTQTCDDTDGGPSGNRHPTNALGLEQIGGAFIILTAGMLLSVLLCRHRVLLQAHQTLTRLALRQHVGGAEICCPMLRLQQAGAPHVTSIRRPTRGRTAAAVAQQPAAGPDDQQTALPLLQPSSTRSRPLIPSASCPDRTLCCLLSWPVPALSDTVSSSSSSSINDHRREILLMQQSQQLVRLKMAYLHPAKADLSCARSGHRSQGMLELSIEHIGGRFPSPADRISGCRALLAGLNCCPHKLGCGWRPAKAAAKRHGSRISAKEEGQRCRIASVVDSSRLGQSSCRRFRPLEGSTGPHSAGPRGPFTAATRASDLAQWGRISGMAGLCSVPASSLTPCGARVFNTSMSLASWRCRRSFALGPVPSRDQMPVKVKPARLWAITGEMAGHRRCHGVPDVAYVRQHAAADAVGGGLAYVDRVVAPVAEHGVDGVGGVAVDPLTDDELDCQPRLTAACGGQMRQDQARAAERASASRTPSRAKLARSANVAPPAELLLRWPNWIFRVAAPGTMRLTSTEPQPGHASGRDAELPHSQGRLCNEGLLARLALDLSCDVIALQEVSIRADPGLHCEDLGAVGHSGTPQRMSEDVEELRALIGPRLQQSCRCVSLSSRLLRVDVRASRPERPPVLRDMVSANTRFRKSPGRLATSFVGKRGAARNATRRLAQLDHVLVRFLERRRVTNCRTITPLALRSDHRLLICDLRLREPLYRPPKRPPRCALGTPRRRRFARWPLSLRWATSVEEPSTRNSSRCGASSPADATGPARAAGLAGRPRDRRSEGRSGEAPSEWRRQTREAEEVLAAVYLQRGSSPLSMTPSKPSLPQGPMPEGAWPGPSSNTLTGRKQRHRAQPGRRHSTWMQRRNELREFFAAIAAAGDAVAARGELQTLPQSAQPTFRRAAKRLVRTTRCPPRRCGIHCVATEVARVMNRVLPVRWRQTNGPRRTSSPFQRSRGTTQARGGIDASAYSPAPRSCSTACCYRGYSLCWTRTCGLKQNGFPAHRGTVTQILALRRVIEEARIRQLTLILIFVDFREGLRLGREGRAPRGAPCVQRARAADFCCHGAVPRHDGCCLNTGTAYRTSSRHPPAVLQGDTLAPFLFILVLDWVLRTALPSKDDGSCCGDAVLGYADDLALLSSTVEGAQRQLDRLVAVAASVGLVVNTQKTVVLCVPDDTEAAIFCRGADGPGECELPRCQQFVYLGGLVPDVREGLRRRRGLAWAAFRSIRSVLQSEALPDRQRAALFQAVIETVLLYNAETWTLTDSLEAQVDAAHAGLLRAAFKIGNERVTNTALYHRAGLARPSDLLRRRRLQLAGHVIRAEAYCLEPVQEVLLLTLQAPYRRGQARTGRYVDCLLADAGAPDSAAVRPFFEACHLTLLCELTAYSVVVVVEELGLHHAPERPLRVERVAVNERSAVVGLKYTLVAKRLTSPLRTQKTVVPKKTTSVLL</sequence>
<proteinExistence type="predicted"/>
<dbReference type="Gene3D" id="3.40.190.10">
    <property type="entry name" value="Periplasmic binding protein-like II"/>
    <property type="match status" value="1"/>
</dbReference>
<keyword evidence="3" id="KW-1185">Reference proteome</keyword>
<feature type="compositionally biased region" description="Basic residues" evidence="1">
    <location>
        <begin position="916"/>
        <end position="929"/>
    </location>
</feature>
<evidence type="ECO:0000259" key="2">
    <source>
        <dbReference type="Pfam" id="PF00078"/>
    </source>
</evidence>
<organism evidence="3 4">
    <name type="scientific">Macrostomum lignano</name>
    <dbReference type="NCBI Taxonomy" id="282301"/>
    <lineage>
        <taxon>Eukaryota</taxon>
        <taxon>Metazoa</taxon>
        <taxon>Spiralia</taxon>
        <taxon>Lophotrochozoa</taxon>
        <taxon>Platyhelminthes</taxon>
        <taxon>Rhabditophora</taxon>
        <taxon>Macrostomorpha</taxon>
        <taxon>Macrostomida</taxon>
        <taxon>Macrostomidae</taxon>
        <taxon>Macrostomum</taxon>
    </lineage>
</organism>
<dbReference type="WBParaSite" id="maker-unitig_34779-snap-gene-0.2-mRNA-1">
    <property type="protein sequence ID" value="maker-unitig_34779-snap-gene-0.2-mRNA-1"/>
    <property type="gene ID" value="maker-unitig_34779-snap-gene-0.2"/>
</dbReference>
<protein>
    <submittedName>
        <fullName evidence="4">Reverse transcriptase domain-containing protein</fullName>
    </submittedName>
</protein>
<dbReference type="InterPro" id="IPR000477">
    <property type="entry name" value="RT_dom"/>
</dbReference>
<dbReference type="Pfam" id="PF00078">
    <property type="entry name" value="RVT_1"/>
    <property type="match status" value="1"/>
</dbReference>